<dbReference type="EMBL" id="AFBR01000061">
    <property type="protein sequence ID" value="EGG52956.1"/>
    <property type="molecule type" value="Genomic_DNA"/>
</dbReference>
<name>F3QV29_9BACT</name>
<dbReference type="Proteomes" id="UP000005546">
    <property type="component" value="Unassembled WGS sequence"/>
</dbReference>
<keyword evidence="2" id="KW-1185">Reference proteome</keyword>
<evidence type="ECO:0000313" key="1">
    <source>
        <dbReference type="EMBL" id="EGG52956.1"/>
    </source>
</evidence>
<comment type="caution">
    <text evidence="1">The sequence shown here is derived from an EMBL/GenBank/DDBJ whole genome shotgun (WGS) entry which is preliminary data.</text>
</comment>
<gene>
    <name evidence="1" type="ORF">HMPREF9442_02053</name>
</gene>
<feature type="non-terminal residue" evidence="1">
    <location>
        <position position="214"/>
    </location>
</feature>
<dbReference type="HOGENOM" id="CLU_1291417_0_0_10"/>
<protein>
    <submittedName>
        <fullName evidence="1">Conserved domain protein</fullName>
    </submittedName>
</protein>
<accession>F3QV29</accession>
<reference evidence="1 2" key="1">
    <citation type="submission" date="2011-02" db="EMBL/GenBank/DDBJ databases">
        <authorList>
            <person name="Weinstock G."/>
            <person name="Sodergren E."/>
            <person name="Clifton S."/>
            <person name="Fulton L."/>
            <person name="Fulton B."/>
            <person name="Courtney L."/>
            <person name="Fronick C."/>
            <person name="Harrison M."/>
            <person name="Strong C."/>
            <person name="Farmer C."/>
            <person name="Delahaunty K."/>
            <person name="Markovic C."/>
            <person name="Hall O."/>
            <person name="Minx P."/>
            <person name="Tomlinson C."/>
            <person name="Mitreva M."/>
            <person name="Hou S."/>
            <person name="Chen J."/>
            <person name="Wollam A."/>
            <person name="Pepin K.H."/>
            <person name="Johnson M."/>
            <person name="Bhonagiri V."/>
            <person name="Zhang X."/>
            <person name="Suruliraj S."/>
            <person name="Warren W."/>
            <person name="Chinwalla A."/>
            <person name="Mardis E.R."/>
            <person name="Wilson R.K."/>
        </authorList>
    </citation>
    <scope>NUCLEOTIDE SEQUENCE [LARGE SCALE GENOMIC DNA]</scope>
    <source>
        <strain evidence="1 2">YIT 11841</strain>
    </source>
</reference>
<organism evidence="1 2">
    <name type="scientific">Paraprevotella xylaniphila YIT 11841</name>
    <dbReference type="NCBI Taxonomy" id="762982"/>
    <lineage>
        <taxon>Bacteria</taxon>
        <taxon>Pseudomonadati</taxon>
        <taxon>Bacteroidota</taxon>
        <taxon>Bacteroidia</taxon>
        <taxon>Bacteroidales</taxon>
        <taxon>Prevotellaceae</taxon>
        <taxon>Paraprevotella</taxon>
    </lineage>
</organism>
<sequence>MGIDLGMVDARAVDGALHLHAEEAAAARRVGKQFVAVGRGDEGGHARQAERVAPVSLAHVQGGELHHVLQGRMAADGDAVELVQVDEPHFHQELFHTGGVRHVSAVCVIGGQFGWQEVAAERGFSQSLPTAHQYRGHTVGMAVAHPHPLRGHGQHPPAEPAQPRLTVRHAPGQRVEALLAVPRRQAVEIITEGMVVGQTVGGHETRHVAVPARD</sequence>
<dbReference type="AlphaFoldDB" id="F3QV29"/>
<evidence type="ECO:0000313" key="2">
    <source>
        <dbReference type="Proteomes" id="UP000005546"/>
    </source>
</evidence>
<proteinExistence type="predicted"/>